<dbReference type="Pfam" id="PF01695">
    <property type="entry name" value="IstB_IS21"/>
    <property type="match status" value="1"/>
</dbReference>
<dbReference type="STRING" id="1227549.SAMN05444007_10513"/>
<reference evidence="2 3" key="1">
    <citation type="submission" date="2016-10" db="EMBL/GenBank/DDBJ databases">
        <authorList>
            <person name="de Groot N.N."/>
        </authorList>
    </citation>
    <scope>NUCLEOTIDE SEQUENCE [LARGE SCALE GENOMIC DNA]</scope>
    <source>
        <strain evidence="2 3">DSM 29340</strain>
    </source>
</reference>
<evidence type="ECO:0000259" key="1">
    <source>
        <dbReference type="Pfam" id="PF01695"/>
    </source>
</evidence>
<gene>
    <name evidence="2" type="ORF">SAMN05444007_10513</name>
</gene>
<evidence type="ECO:0000313" key="3">
    <source>
        <dbReference type="Proteomes" id="UP000199379"/>
    </source>
</evidence>
<feature type="domain" description="IstB-like ATP-binding" evidence="1">
    <location>
        <begin position="43"/>
        <end position="108"/>
    </location>
</feature>
<dbReference type="InterPro" id="IPR027417">
    <property type="entry name" value="P-loop_NTPase"/>
</dbReference>
<protein>
    <submittedName>
        <fullName evidence="2">IstB-like ATP binding protein</fullName>
    </submittedName>
</protein>
<name>A0A1H6Z383_9RHOB</name>
<dbReference type="EMBL" id="FNYD01000005">
    <property type="protein sequence ID" value="SEJ47871.1"/>
    <property type="molecule type" value="Genomic_DNA"/>
</dbReference>
<accession>A0A1H6Z383</accession>
<dbReference type="GO" id="GO:0005524">
    <property type="term" value="F:ATP binding"/>
    <property type="evidence" value="ECO:0007669"/>
    <property type="project" value="InterPro"/>
</dbReference>
<dbReference type="Gene3D" id="3.40.50.300">
    <property type="entry name" value="P-loop containing nucleotide triphosphate hydrolases"/>
    <property type="match status" value="1"/>
</dbReference>
<proteinExistence type="predicted"/>
<dbReference type="Proteomes" id="UP000199379">
    <property type="component" value="Unassembled WGS sequence"/>
</dbReference>
<sequence length="109" mass="12180">MTPLPRASEFCARHGRRGLVVGLVRGLAFPDLANAMRPWLPQVMAGLFFVTAFRIYERTSVTVATNLSFGAWPAVFGDAKMTTALLDRLSHHCEIVETGNESWRFKNRA</sequence>
<dbReference type="AlphaFoldDB" id="A0A1H6Z383"/>
<organism evidence="2 3">
    <name type="scientific">Cribrihabitans marinus</name>
    <dbReference type="NCBI Taxonomy" id="1227549"/>
    <lineage>
        <taxon>Bacteria</taxon>
        <taxon>Pseudomonadati</taxon>
        <taxon>Pseudomonadota</taxon>
        <taxon>Alphaproteobacteria</taxon>
        <taxon>Rhodobacterales</taxon>
        <taxon>Paracoccaceae</taxon>
        <taxon>Cribrihabitans</taxon>
    </lineage>
</organism>
<keyword evidence="3" id="KW-1185">Reference proteome</keyword>
<dbReference type="InterPro" id="IPR002611">
    <property type="entry name" value="IstB_ATP-bd"/>
</dbReference>
<evidence type="ECO:0000313" key="2">
    <source>
        <dbReference type="EMBL" id="SEJ47871.1"/>
    </source>
</evidence>